<gene>
    <name evidence="1" type="ORF">OBBRIDRAFT_796603</name>
</gene>
<keyword evidence="2" id="KW-1185">Reference proteome</keyword>
<organism evidence="1 2">
    <name type="scientific">Obba rivulosa</name>
    <dbReference type="NCBI Taxonomy" id="1052685"/>
    <lineage>
        <taxon>Eukaryota</taxon>
        <taxon>Fungi</taxon>
        <taxon>Dikarya</taxon>
        <taxon>Basidiomycota</taxon>
        <taxon>Agaricomycotina</taxon>
        <taxon>Agaricomycetes</taxon>
        <taxon>Polyporales</taxon>
        <taxon>Gelatoporiaceae</taxon>
        <taxon>Obba</taxon>
    </lineage>
</organism>
<accession>A0A8E2DIN2</accession>
<dbReference type="Proteomes" id="UP000250043">
    <property type="component" value="Unassembled WGS sequence"/>
</dbReference>
<evidence type="ECO:0000313" key="2">
    <source>
        <dbReference type="Proteomes" id="UP000250043"/>
    </source>
</evidence>
<dbReference type="AlphaFoldDB" id="A0A8E2DIN2"/>
<evidence type="ECO:0000313" key="1">
    <source>
        <dbReference type="EMBL" id="OCH87024.1"/>
    </source>
</evidence>
<protein>
    <submittedName>
        <fullName evidence="1">Uncharacterized protein</fullName>
    </submittedName>
</protein>
<dbReference type="EMBL" id="KV722502">
    <property type="protein sequence ID" value="OCH87024.1"/>
    <property type="molecule type" value="Genomic_DNA"/>
</dbReference>
<reference evidence="1 2" key="1">
    <citation type="submission" date="2016-07" db="EMBL/GenBank/DDBJ databases">
        <title>Draft genome of the white-rot fungus Obba rivulosa 3A-2.</title>
        <authorList>
            <consortium name="DOE Joint Genome Institute"/>
            <person name="Miettinen O."/>
            <person name="Riley R."/>
            <person name="Acob R."/>
            <person name="Barry K."/>
            <person name="Cullen D."/>
            <person name="De Vries R."/>
            <person name="Hainaut M."/>
            <person name="Hatakka A."/>
            <person name="Henrissat B."/>
            <person name="Hilden K."/>
            <person name="Kuo R."/>
            <person name="Labutti K."/>
            <person name="Lipzen A."/>
            <person name="Makela M.R."/>
            <person name="Sandor L."/>
            <person name="Spatafora J.W."/>
            <person name="Grigoriev I.V."/>
            <person name="Hibbett D.S."/>
        </authorList>
    </citation>
    <scope>NUCLEOTIDE SEQUENCE [LARGE SCALE GENOMIC DNA]</scope>
    <source>
        <strain evidence="1 2">3A-2</strain>
    </source>
</reference>
<sequence>MANVKWKIRSLFVRVSRMELLSSLCSGTATSITVVCTPPILQRNMRVQCRVSMWAGTARSVERECWVFGETREHAMPANWSLALCPVRIMGQI</sequence>
<name>A0A8E2DIN2_9APHY</name>
<proteinExistence type="predicted"/>